<accession>A0AB35MDZ6</accession>
<dbReference type="AlphaFoldDB" id="A0AB35MDZ6"/>
<feature type="coiled-coil region" evidence="1">
    <location>
        <begin position="180"/>
        <end position="207"/>
    </location>
</feature>
<reference evidence="4 5" key="1">
    <citation type="submission" date="2023-06" db="EMBL/GenBank/DDBJ databases">
        <title>SYSU T0a273.</title>
        <authorList>
            <person name="Gao L."/>
            <person name="Fang B.-Z."/>
            <person name="Li W.-J."/>
        </authorList>
    </citation>
    <scope>NUCLEOTIDE SEQUENCE [LARGE SCALE GENOMIC DNA]</scope>
    <source>
        <strain evidence="4 5">SYSU T0a273</strain>
    </source>
</reference>
<evidence type="ECO:0000313" key="4">
    <source>
        <dbReference type="EMBL" id="MDN4481968.1"/>
    </source>
</evidence>
<organism evidence="4 5">
    <name type="scientific">Demequina lignilytica</name>
    <dbReference type="NCBI Taxonomy" id="3051663"/>
    <lineage>
        <taxon>Bacteria</taxon>
        <taxon>Bacillati</taxon>
        <taxon>Actinomycetota</taxon>
        <taxon>Actinomycetes</taxon>
        <taxon>Micrococcales</taxon>
        <taxon>Demequinaceae</taxon>
        <taxon>Demequina</taxon>
    </lineage>
</organism>
<evidence type="ECO:0000256" key="1">
    <source>
        <dbReference type="SAM" id="Coils"/>
    </source>
</evidence>
<keyword evidence="1" id="KW-0175">Coiled coil</keyword>
<feature type="region of interest" description="Disordered" evidence="2">
    <location>
        <begin position="117"/>
        <end position="136"/>
    </location>
</feature>
<comment type="caution">
    <text evidence="4">The sequence shown here is derived from an EMBL/GenBank/DDBJ whole genome shotgun (WGS) entry which is preliminary data.</text>
</comment>
<sequence length="504" mass="51409">MFFTAGVTAGAVYDEDRVTRAVAHARAMADEVEASRVRLEGSLARAEAVAADAATVAASGEVVDASVALATSADAAARAAELHQVAVETPSLALELPVPLAVDGSATGASVLAGLHEPTATSSDSSSADEQTADAPVETEAAMAAGHDEADLDAPVVDDDAVVQVLSGDVASPDEAYAAAERLERAAADLESAAREIDDTADRLAEAAAGATLERDVATLAEAQAHAESLAADMSDDANLVAERVLDGAAVEAVLDAATALGSVAATEVDVEDPDAVARGREALSDATRTLEDAYAVMEDSHAGWVSAENARRAEENAARRDTHERAVAAAVDERTARYLAAVAQHQAGWSGQPAGMSYANGRLPAAALCPLPFAASAQLSCDAATALIAADDAYHAETGGHLVVLSSYRSYAAQVSTRAARAGLAAAPGTSNHGWGMAVDLDAASSAWLRANGADFGWVHPTWARVGGSKPEAWHLEFVAPGVGQLEVEPLELLEPVDSLLDD</sequence>
<gene>
    <name evidence="4" type="ORF">QQ002_00250</name>
</gene>
<dbReference type="GO" id="GO:0006508">
    <property type="term" value="P:proteolysis"/>
    <property type="evidence" value="ECO:0007669"/>
    <property type="project" value="InterPro"/>
</dbReference>
<dbReference type="EMBL" id="JAUHQB010000001">
    <property type="protein sequence ID" value="MDN4481968.1"/>
    <property type="molecule type" value="Genomic_DNA"/>
</dbReference>
<feature type="domain" description="D-alanyl-D-alanine carboxypeptidase-like core" evidence="3">
    <location>
        <begin position="382"/>
        <end position="481"/>
    </location>
</feature>
<proteinExistence type="predicted"/>
<dbReference type="GO" id="GO:0008233">
    <property type="term" value="F:peptidase activity"/>
    <property type="evidence" value="ECO:0007669"/>
    <property type="project" value="InterPro"/>
</dbReference>
<dbReference type="InterPro" id="IPR003709">
    <property type="entry name" value="VanY-like_core_dom"/>
</dbReference>
<feature type="compositionally biased region" description="Low complexity" evidence="2">
    <location>
        <begin position="119"/>
        <end position="135"/>
    </location>
</feature>
<name>A0AB35MDZ6_9MICO</name>
<dbReference type="CDD" id="cd14814">
    <property type="entry name" value="Peptidase_M15"/>
    <property type="match status" value="1"/>
</dbReference>
<evidence type="ECO:0000259" key="3">
    <source>
        <dbReference type="Pfam" id="PF02557"/>
    </source>
</evidence>
<dbReference type="Proteomes" id="UP001172756">
    <property type="component" value="Unassembled WGS sequence"/>
</dbReference>
<dbReference type="InterPro" id="IPR009045">
    <property type="entry name" value="Zn_M74/Hedgehog-like"/>
</dbReference>
<evidence type="ECO:0000256" key="2">
    <source>
        <dbReference type="SAM" id="MobiDB-lite"/>
    </source>
</evidence>
<protein>
    <submittedName>
        <fullName evidence="4">M15 family metallopeptidase</fullName>
    </submittedName>
</protein>
<dbReference type="SUPFAM" id="SSF55166">
    <property type="entry name" value="Hedgehog/DD-peptidase"/>
    <property type="match status" value="1"/>
</dbReference>
<evidence type="ECO:0000313" key="5">
    <source>
        <dbReference type="Proteomes" id="UP001172756"/>
    </source>
</evidence>
<dbReference type="Gene3D" id="3.30.1380.10">
    <property type="match status" value="1"/>
</dbReference>
<dbReference type="Pfam" id="PF02557">
    <property type="entry name" value="VanY"/>
    <property type="match status" value="1"/>
</dbReference>
<dbReference type="RefSeq" id="WP_301159234.1">
    <property type="nucleotide sequence ID" value="NZ_JAUHQB010000001.1"/>
</dbReference>